<dbReference type="Proteomes" id="UP000027284">
    <property type="component" value="Unassembled WGS sequence"/>
</dbReference>
<accession>A0A062XLY7</accession>
<dbReference type="AlphaFoldDB" id="A0A062XLY7"/>
<protein>
    <submittedName>
        <fullName evidence="1">Uncharacterized protein</fullName>
    </submittedName>
</protein>
<name>A0A062XLY7_9BACT</name>
<sequence>MRRIEPTYPDLLPFTHQLGHVPVGPGGLALDLVGMRLLREATSPPVGDAHVPRRPLRLLVYASVLKNRRRAVEKLLAVGCGLLVVADEPLEPGDLPSLLAPEQVTLINLWLSPFWGNMPTVPLSSFREEGFATGTLIALTPQLPVQESMNAALLAARESGAQFVVLAPLSLTGEDKHLAYEAAFGEDGNDVFEDLLFHSDPVDVAKTLEVHGSSMAYELGLREGLPGPSTALCKASCFAAACSLLLWARRLDLLDGVASQGWRLRRAAQALLVSGRDPFELMEEDNLRLVPGFDGWVEAFARSLWSREGEPFASLWLRWLETAR</sequence>
<keyword evidence="2" id="KW-1185">Reference proteome</keyword>
<dbReference type="RefSeq" id="WP_038049411.1">
    <property type="nucleotide sequence ID" value="NZ_JMFG01000020.1"/>
</dbReference>
<dbReference type="EMBL" id="JMFG01000020">
    <property type="protein sequence ID" value="KDA53572.1"/>
    <property type="molecule type" value="Genomic_DNA"/>
</dbReference>
<comment type="caution">
    <text evidence="1">The sequence shown here is derived from an EMBL/GenBank/DDBJ whole genome shotgun (WGS) entry which is preliminary data.</text>
</comment>
<reference evidence="1 2" key="1">
    <citation type="submission" date="2014-04" db="EMBL/GenBank/DDBJ databases">
        <title>The Genome Sequence of Thermoanaerobaculum aquaticum MP-01, The First Cultivated Group 23 Acidobacterium.</title>
        <authorList>
            <person name="Stamps B.W."/>
            <person name="Losey N.A."/>
            <person name="Lawson P.A."/>
            <person name="Stevenson B.S."/>
        </authorList>
    </citation>
    <scope>NUCLEOTIDE SEQUENCE [LARGE SCALE GENOMIC DNA]</scope>
    <source>
        <strain evidence="1 2">MP-01</strain>
    </source>
</reference>
<dbReference type="STRING" id="1312852.EG19_05060"/>
<evidence type="ECO:0000313" key="1">
    <source>
        <dbReference type="EMBL" id="KDA53572.1"/>
    </source>
</evidence>
<evidence type="ECO:0000313" key="2">
    <source>
        <dbReference type="Proteomes" id="UP000027284"/>
    </source>
</evidence>
<gene>
    <name evidence="1" type="ORF">EG19_05060</name>
</gene>
<proteinExistence type="predicted"/>
<organism evidence="1 2">
    <name type="scientific">Thermoanaerobaculum aquaticum</name>
    <dbReference type="NCBI Taxonomy" id="1312852"/>
    <lineage>
        <taxon>Bacteria</taxon>
        <taxon>Pseudomonadati</taxon>
        <taxon>Acidobacteriota</taxon>
        <taxon>Thermoanaerobaculia</taxon>
        <taxon>Thermoanaerobaculales</taxon>
        <taxon>Thermoanaerobaculaceae</taxon>
        <taxon>Thermoanaerobaculum</taxon>
    </lineage>
</organism>